<dbReference type="Gene3D" id="3.40.50.1460">
    <property type="match status" value="1"/>
</dbReference>
<reference evidence="3" key="1">
    <citation type="submission" date="2022-01" db="EMBL/GenBank/DDBJ databases">
        <title>Genome-Based Taxonomic Classification of the Phylum Actinobacteria.</title>
        <authorList>
            <person name="Gao Y."/>
        </authorList>
    </citation>
    <scope>NUCLEOTIDE SEQUENCE</scope>
    <source>
        <strain evidence="3">KLBMP 8922</strain>
    </source>
</reference>
<dbReference type="Gene3D" id="2.130.10.10">
    <property type="entry name" value="YVTN repeat-like/Quinoprotein amine dehydrogenase"/>
    <property type="match status" value="2"/>
</dbReference>
<evidence type="ECO:0000259" key="2">
    <source>
        <dbReference type="Pfam" id="PF00656"/>
    </source>
</evidence>
<dbReference type="Proteomes" id="UP001165378">
    <property type="component" value="Unassembled WGS sequence"/>
</dbReference>
<dbReference type="PROSITE" id="PS50294">
    <property type="entry name" value="WD_REPEATS_REGION"/>
    <property type="match status" value="1"/>
</dbReference>
<dbReference type="InterPro" id="IPR015943">
    <property type="entry name" value="WD40/YVTN_repeat-like_dom_sf"/>
</dbReference>
<dbReference type="Pfam" id="PF00400">
    <property type="entry name" value="WD40"/>
    <property type="match status" value="1"/>
</dbReference>
<dbReference type="PROSITE" id="PS50082">
    <property type="entry name" value="WD_REPEATS_2"/>
    <property type="match status" value="1"/>
</dbReference>
<dbReference type="RefSeq" id="WP_235052202.1">
    <property type="nucleotide sequence ID" value="NZ_JAKFHA010000005.1"/>
</dbReference>
<dbReference type="SUPFAM" id="SSF50998">
    <property type="entry name" value="Quinoprotein alcohol dehydrogenase-like"/>
    <property type="match status" value="1"/>
</dbReference>
<dbReference type="PANTHER" id="PTHR22576:SF37">
    <property type="entry name" value="MUCOSA-ASSOCIATED LYMPHOID TISSUE LYMPHOMA TRANSLOCATION PROTEIN 1"/>
    <property type="match status" value="1"/>
</dbReference>
<evidence type="ECO:0000313" key="3">
    <source>
        <dbReference type="EMBL" id="MCF2528041.1"/>
    </source>
</evidence>
<dbReference type="Pfam" id="PF00656">
    <property type="entry name" value="Peptidase_C14"/>
    <property type="match status" value="1"/>
</dbReference>
<dbReference type="InterPro" id="IPR029030">
    <property type="entry name" value="Caspase-like_dom_sf"/>
</dbReference>
<dbReference type="EMBL" id="JAKFHA010000005">
    <property type="protein sequence ID" value="MCF2528041.1"/>
    <property type="molecule type" value="Genomic_DNA"/>
</dbReference>
<dbReference type="NCBIfam" id="NF047832">
    <property type="entry name" value="caspase_w_EACC1"/>
    <property type="match status" value="1"/>
</dbReference>
<feature type="domain" description="Peptidase C14 caspase" evidence="2">
    <location>
        <begin position="18"/>
        <end position="244"/>
    </location>
</feature>
<gene>
    <name evidence="3" type="ORF">LZ495_12525</name>
</gene>
<name>A0AA41PYK3_9ACTN</name>
<dbReference type="GO" id="GO:0004197">
    <property type="term" value="F:cysteine-type endopeptidase activity"/>
    <property type="evidence" value="ECO:0007669"/>
    <property type="project" value="InterPro"/>
</dbReference>
<dbReference type="InterPro" id="IPR052039">
    <property type="entry name" value="Caspase-related_regulators"/>
</dbReference>
<organism evidence="3 4">
    <name type="scientific">Yinghuangia soli</name>
    <dbReference type="NCBI Taxonomy" id="2908204"/>
    <lineage>
        <taxon>Bacteria</taxon>
        <taxon>Bacillati</taxon>
        <taxon>Actinomycetota</taxon>
        <taxon>Actinomycetes</taxon>
        <taxon>Kitasatosporales</taxon>
        <taxon>Streptomycetaceae</taxon>
        <taxon>Yinghuangia</taxon>
    </lineage>
</organism>
<protein>
    <submittedName>
        <fullName evidence="3">Caspase family protein</fullName>
    </submittedName>
</protein>
<dbReference type="SMART" id="SM00320">
    <property type="entry name" value="WD40"/>
    <property type="match status" value="4"/>
</dbReference>
<accession>A0AA41PYK3</accession>
<dbReference type="AlphaFoldDB" id="A0AA41PYK3"/>
<dbReference type="SUPFAM" id="SSF52129">
    <property type="entry name" value="Caspase-like"/>
    <property type="match status" value="1"/>
</dbReference>
<sequence length="728" mass="77030">MSGLPATVPAPDLPAGPRAALIVATAAYADPGLSRLRAPTQDAAGLAEVLGDPAVGGFEVRTELDRKAHELKLAMEDFFVARKRADLAVVYLSCHGVRDARGRLYFAASDTRKDRLAATGVEASWLVDQLEWCKARQQVVILDCCFSGAFAANSKGDGKLDLAEHFTEARGRVILTASRAGEYSFEGEPLPDLSPTGSVFTNGLVEGLRTGAADRNHRGLVTVDEAFEYAAASVKATDRKQTPQRWLTAGEGQIILARNPAGVPLQRLELPESLRLPLDSPHPTIRIGSVQQLAEWLTSDDPNKVHTALLELREVVENDAAKVAAVAREILAAHAPANEAAVAATAAAPDPVLHEKLATAFVKTVVGRTIEEFADDDSRTEWDGLEARLPVPAPTPAPAPAPRVRQRLTIPDNTFRYVRRVDVRVAWTVDSTSALSFSPGAVAFTPNGSAVAVPGPYGQVLRWDSASGLELDALSPAMGMVGALASDPVDNIMVVGDTDGRVVVMDPEEDVRLFVVPDRSSDGADVTVLACALGKGVAVVGRDDGRWEVLRTDQPVRPVSGGQRPGRVRAVALAGDGRALAALSFVGNVVCQRLDGSYRPSGFMPLSVRGVTAIAFHPRDPRLLLTADQHSKLRYHKVGAAGALQRLTDTGQGGITALALDVAGNFLATAGADRSVKIWDSYAGTHLGTATGPDEGFTSLAFDPTGTLLAGRTTHGALVVWTVHPEDS</sequence>
<dbReference type="PANTHER" id="PTHR22576">
    <property type="entry name" value="MUCOSA ASSOCIATED LYMPHOID TISSUE LYMPHOMA TRANSLOCATION PROTEIN 1/PARACASPASE"/>
    <property type="match status" value="1"/>
</dbReference>
<dbReference type="InterPro" id="IPR011047">
    <property type="entry name" value="Quinoprotein_ADH-like_sf"/>
</dbReference>
<dbReference type="GO" id="GO:0006508">
    <property type="term" value="P:proteolysis"/>
    <property type="evidence" value="ECO:0007669"/>
    <property type="project" value="InterPro"/>
</dbReference>
<feature type="repeat" description="WD" evidence="1">
    <location>
        <begin position="648"/>
        <end position="689"/>
    </location>
</feature>
<evidence type="ECO:0000313" key="4">
    <source>
        <dbReference type="Proteomes" id="UP001165378"/>
    </source>
</evidence>
<comment type="caution">
    <text evidence="3">The sequence shown here is derived from an EMBL/GenBank/DDBJ whole genome shotgun (WGS) entry which is preliminary data.</text>
</comment>
<keyword evidence="1" id="KW-0853">WD repeat</keyword>
<dbReference type="InterPro" id="IPR011600">
    <property type="entry name" value="Pept_C14_caspase"/>
</dbReference>
<proteinExistence type="predicted"/>
<evidence type="ECO:0000256" key="1">
    <source>
        <dbReference type="PROSITE-ProRule" id="PRU00221"/>
    </source>
</evidence>
<keyword evidence="4" id="KW-1185">Reference proteome</keyword>
<dbReference type="InterPro" id="IPR001680">
    <property type="entry name" value="WD40_rpt"/>
</dbReference>